<reference evidence="2" key="1">
    <citation type="submission" date="2021-05" db="EMBL/GenBank/DDBJ databases">
        <title>A free-living protist that lacks canonical eukaryotic 1 DNA replication and segregation systems.</title>
        <authorList>
            <person name="Salas-Leiva D.E."/>
            <person name="Tromer E.C."/>
            <person name="Curtis B.A."/>
            <person name="Jerlstrom-Hultqvist J."/>
            <person name="Kolisko M."/>
            <person name="Yi Z."/>
            <person name="Salas-Leiva J.S."/>
            <person name="Gallot-Lavallee L."/>
            <person name="Kops G.J.P.L."/>
            <person name="Archibald J.M."/>
            <person name="Simpson A.G.B."/>
            <person name="Roger A.J."/>
        </authorList>
    </citation>
    <scope>NUCLEOTIDE SEQUENCE</scope>
    <source>
        <strain evidence="2">BICM</strain>
    </source>
</reference>
<dbReference type="PANTHER" id="PTHR15032">
    <property type="entry name" value="N-ACYL-PHOSPHATIDYLETHANOLAMINE-HYDROLYZING PHOSPHOLIPASE D"/>
    <property type="match status" value="1"/>
</dbReference>
<name>A0A8J6E9A9_9EUKA</name>
<keyword evidence="3" id="KW-1185">Reference proteome</keyword>
<dbReference type="PIRSF" id="PIRSF038896">
    <property type="entry name" value="NAPE-PLD"/>
    <property type="match status" value="1"/>
</dbReference>
<evidence type="ECO:0000313" key="3">
    <source>
        <dbReference type="Proteomes" id="UP000717585"/>
    </source>
</evidence>
<dbReference type="InterPro" id="IPR001279">
    <property type="entry name" value="Metallo-B-lactamas"/>
</dbReference>
<protein>
    <submittedName>
        <fullName evidence="2">N-acyl-phosphatidylethanolamine-hydrolyzing phospholipase D</fullName>
    </submittedName>
</protein>
<dbReference type="Pfam" id="PF12706">
    <property type="entry name" value="Lactamase_B_2"/>
    <property type="match status" value="1"/>
</dbReference>
<evidence type="ECO:0000259" key="1">
    <source>
        <dbReference type="Pfam" id="PF12706"/>
    </source>
</evidence>
<dbReference type="SUPFAM" id="SSF56281">
    <property type="entry name" value="Metallo-hydrolase/oxidoreductase"/>
    <property type="match status" value="1"/>
</dbReference>
<sequence length="336" mass="36747">MVKPGVFSFEIPDLYRTTRNERKGTFVNPWQASLKRANLSKFFKTRLDKTLNYPVGKPLPTLPFTEERCNAFMNSKLAVWWLGHSSCLCNLNGRLILTDPILGNAGVGPLGMVRKAPAPITAWSELPGVDTVLCSHNHFDHLSVDSMRDIEKAFHPTFVCGTGVEPLLTKAGVPEERIHACSWWDRADIGGMTVTFVPAQHWSRRGVHDRNQTLWGGFVAELDGKRLFYPGDTGYNKGLFQTIAQLGPMDLSLLPIGCGHPEAVAGYQHVHSEGALRIHDDVGSRCSLAIHHGTYPTGLATESLQSPGAEMAGLAGQRGKGDVHVGQVGMVVMAEE</sequence>
<dbReference type="PANTHER" id="PTHR15032:SF4">
    <property type="entry name" value="N-ACYL-PHOSPHATIDYLETHANOLAMINE-HYDROLYZING PHOSPHOLIPASE D"/>
    <property type="match status" value="1"/>
</dbReference>
<gene>
    <name evidence="2" type="ORF">J8273_3199</name>
</gene>
<evidence type="ECO:0000313" key="2">
    <source>
        <dbReference type="EMBL" id="KAG9393070.1"/>
    </source>
</evidence>
<dbReference type="InterPro" id="IPR024884">
    <property type="entry name" value="NAPE-PLD"/>
</dbReference>
<comment type="caution">
    <text evidence="2">The sequence shown here is derived from an EMBL/GenBank/DDBJ whole genome shotgun (WGS) entry which is preliminary data.</text>
</comment>
<dbReference type="GO" id="GO:0070290">
    <property type="term" value="F:N-acylphosphatidylethanolamine-specific phospholipase D activity"/>
    <property type="evidence" value="ECO:0007669"/>
    <property type="project" value="InterPro"/>
</dbReference>
<dbReference type="Proteomes" id="UP000717585">
    <property type="component" value="Unassembled WGS sequence"/>
</dbReference>
<dbReference type="InterPro" id="IPR036866">
    <property type="entry name" value="RibonucZ/Hydroxyglut_hydro"/>
</dbReference>
<dbReference type="OrthoDB" id="332863at2759"/>
<accession>A0A8J6E9A9</accession>
<dbReference type="EMBL" id="JAHDYR010000025">
    <property type="protein sequence ID" value="KAG9393070.1"/>
    <property type="molecule type" value="Genomic_DNA"/>
</dbReference>
<dbReference type="AlphaFoldDB" id="A0A8J6E9A9"/>
<proteinExistence type="predicted"/>
<organism evidence="2 3">
    <name type="scientific">Carpediemonas membranifera</name>
    <dbReference type="NCBI Taxonomy" id="201153"/>
    <lineage>
        <taxon>Eukaryota</taxon>
        <taxon>Metamonada</taxon>
        <taxon>Carpediemonas-like organisms</taxon>
        <taxon>Carpediemonas</taxon>
    </lineage>
</organism>
<dbReference type="GO" id="GO:0005737">
    <property type="term" value="C:cytoplasm"/>
    <property type="evidence" value="ECO:0007669"/>
    <property type="project" value="TreeGrafter"/>
</dbReference>
<dbReference type="Gene3D" id="3.60.15.10">
    <property type="entry name" value="Ribonuclease Z/Hydroxyacylglutathione hydrolase-like"/>
    <property type="match status" value="1"/>
</dbReference>
<dbReference type="GO" id="GO:0008270">
    <property type="term" value="F:zinc ion binding"/>
    <property type="evidence" value="ECO:0007669"/>
    <property type="project" value="InterPro"/>
</dbReference>
<feature type="domain" description="Metallo-beta-lactamase" evidence="1">
    <location>
        <begin position="96"/>
        <end position="292"/>
    </location>
</feature>